<dbReference type="OrthoDB" id="9863782at2"/>
<evidence type="ECO:0000256" key="1">
    <source>
        <dbReference type="SAM" id="MobiDB-lite"/>
    </source>
</evidence>
<dbReference type="KEGG" id="blin:BLSMQ_2755"/>
<sequence length="387" mass="43423">MGAATTAEAFDAKQRKQATKDLNDPSSIGLPVRRDCVPGLRRETMFIAYPSTTGRSVRMSSAPDERPRTVTSTVIASTLSTEYIHEEVTDTDRKNPYPPADQSIVCLDRRVFNAIKSSVAESEKLPDGTKRQFELLAAYKFSSRICVLTDLLYERFWTPEDAPVETIDFWCEAFDVENSKAGWFELMELAISPIESRAGYLKKFYQDRLKAEAYLLGSAWFRSNVGCYRQLNFLGGLDNVLTHLDPILRERSVLTGATTRIEAAPDQQSFIVDGPLKTKVDRSLLIVADENMGPKMNRAKVREIWLDADRKSRLRLDDEIVQKVISTPAMRRDQIGGYAVEAPVFIGKASATRWARPGNIKNSDGEPVSKISRKVPIHIELAAAIDR</sequence>
<name>A0A1D7W635_BREAU</name>
<dbReference type="EMBL" id="CP017150">
    <property type="protein sequence ID" value="AOP54461.1"/>
    <property type="molecule type" value="Genomic_DNA"/>
</dbReference>
<accession>A0A1D7W635</accession>
<dbReference type="AlphaFoldDB" id="A0A1D7W635"/>
<protein>
    <submittedName>
        <fullName evidence="2">Uncharacterized protein</fullName>
    </submittedName>
</protein>
<feature type="region of interest" description="Disordered" evidence="1">
    <location>
        <begin position="1"/>
        <end position="28"/>
    </location>
</feature>
<organism evidence="2 3">
    <name type="scientific">Brevibacterium aurantiacum</name>
    <dbReference type="NCBI Taxonomy" id="273384"/>
    <lineage>
        <taxon>Bacteria</taxon>
        <taxon>Bacillati</taxon>
        <taxon>Actinomycetota</taxon>
        <taxon>Actinomycetes</taxon>
        <taxon>Micrococcales</taxon>
        <taxon>Brevibacteriaceae</taxon>
        <taxon>Brevibacterium</taxon>
    </lineage>
</organism>
<dbReference type="Proteomes" id="UP000094793">
    <property type="component" value="Chromosome"/>
</dbReference>
<dbReference type="RefSeq" id="WP_069600554.1">
    <property type="nucleotide sequence ID" value="NZ_CP017150.1"/>
</dbReference>
<reference evidence="3" key="1">
    <citation type="submission" date="2016-09" db="EMBL/GenBank/DDBJ databases">
        <title>Complete Genome Sequence of Brevibacterium linens SMQ-1335.</title>
        <authorList>
            <person name="de Melo A.G."/>
            <person name="Labrie S.J."/>
            <person name="Dumaresq J."/>
            <person name="Roberts R.J."/>
            <person name="Tremblay D.M."/>
            <person name="Moineau S."/>
        </authorList>
    </citation>
    <scope>NUCLEOTIDE SEQUENCE [LARGE SCALE GENOMIC DNA]</scope>
    <source>
        <strain evidence="3">SMQ-1335</strain>
    </source>
</reference>
<evidence type="ECO:0000313" key="2">
    <source>
        <dbReference type="EMBL" id="AOP54461.1"/>
    </source>
</evidence>
<evidence type="ECO:0000313" key="3">
    <source>
        <dbReference type="Proteomes" id="UP000094793"/>
    </source>
</evidence>
<gene>
    <name evidence="2" type="ORF">BLSMQ_2755</name>
</gene>
<proteinExistence type="predicted"/>
<feature type="compositionally biased region" description="Basic and acidic residues" evidence="1">
    <location>
        <begin position="10"/>
        <end position="23"/>
    </location>
</feature>